<dbReference type="AlphaFoldDB" id="A0A2T3AXD1"/>
<dbReference type="PROSITE" id="PS50103">
    <property type="entry name" value="ZF_C3H1"/>
    <property type="match status" value="1"/>
</dbReference>
<feature type="domain" description="C3H1-type" evidence="4">
    <location>
        <begin position="340"/>
        <end position="367"/>
    </location>
</feature>
<organism evidence="5 6">
    <name type="scientific">Amorphotheca resinae ATCC 22711</name>
    <dbReference type="NCBI Taxonomy" id="857342"/>
    <lineage>
        <taxon>Eukaryota</taxon>
        <taxon>Fungi</taxon>
        <taxon>Dikarya</taxon>
        <taxon>Ascomycota</taxon>
        <taxon>Pezizomycotina</taxon>
        <taxon>Leotiomycetes</taxon>
        <taxon>Helotiales</taxon>
        <taxon>Amorphothecaceae</taxon>
        <taxon>Amorphotheca</taxon>
    </lineage>
</organism>
<name>A0A2T3AXD1_AMORE</name>
<dbReference type="GO" id="GO:0008270">
    <property type="term" value="F:zinc ion binding"/>
    <property type="evidence" value="ECO:0007669"/>
    <property type="project" value="UniProtKB-KW"/>
</dbReference>
<evidence type="ECO:0000313" key="6">
    <source>
        <dbReference type="Proteomes" id="UP000241818"/>
    </source>
</evidence>
<keyword evidence="2" id="KW-0175">Coiled coil</keyword>
<dbReference type="InterPro" id="IPR057683">
    <property type="entry name" value="DUF7923"/>
</dbReference>
<dbReference type="InParanoid" id="A0A2T3AXD1"/>
<keyword evidence="1" id="KW-0479">Metal-binding</keyword>
<evidence type="ECO:0000259" key="4">
    <source>
        <dbReference type="PROSITE" id="PS50103"/>
    </source>
</evidence>
<accession>A0A2T3AXD1</accession>
<dbReference type="InterPro" id="IPR057654">
    <property type="entry name" value="Znf-CCCH_tandem"/>
</dbReference>
<feature type="zinc finger region" description="C3H1-type" evidence="1">
    <location>
        <begin position="340"/>
        <end position="367"/>
    </location>
</feature>
<dbReference type="PANTHER" id="PTHR37543:SF1">
    <property type="entry name" value="CCCH ZINC FINGER DNA BINDING PROTEIN (AFU_ORTHOLOGUE AFUA_5G12760)"/>
    <property type="match status" value="1"/>
</dbReference>
<evidence type="ECO:0000313" key="5">
    <source>
        <dbReference type="EMBL" id="PSS13344.1"/>
    </source>
</evidence>
<feature type="region of interest" description="Disordered" evidence="3">
    <location>
        <begin position="294"/>
        <end position="321"/>
    </location>
</feature>
<keyword evidence="1" id="KW-0862">Zinc</keyword>
<dbReference type="EMBL" id="KZ679014">
    <property type="protein sequence ID" value="PSS13344.1"/>
    <property type="molecule type" value="Genomic_DNA"/>
</dbReference>
<proteinExistence type="predicted"/>
<evidence type="ECO:0000256" key="2">
    <source>
        <dbReference type="SAM" id="Coils"/>
    </source>
</evidence>
<dbReference type="RefSeq" id="XP_024719335.1">
    <property type="nucleotide sequence ID" value="XM_024861076.1"/>
</dbReference>
<dbReference type="GeneID" id="36569157"/>
<feature type="compositionally biased region" description="Polar residues" evidence="3">
    <location>
        <begin position="294"/>
        <end position="314"/>
    </location>
</feature>
<feature type="coiled-coil region" evidence="2">
    <location>
        <begin position="37"/>
        <end position="85"/>
    </location>
</feature>
<dbReference type="Pfam" id="PF25540">
    <property type="entry name" value="DUF7923"/>
    <property type="match status" value="1"/>
</dbReference>
<dbReference type="PANTHER" id="PTHR37543">
    <property type="entry name" value="CCCH ZINC FINGER DNA BINDING PROTEIN (AFU_ORTHOLOGUE AFUA_5G12760)"/>
    <property type="match status" value="1"/>
</dbReference>
<dbReference type="STRING" id="857342.A0A2T3AXD1"/>
<dbReference type="InterPro" id="IPR000571">
    <property type="entry name" value="Znf_CCCH"/>
</dbReference>
<evidence type="ECO:0000256" key="1">
    <source>
        <dbReference type="PROSITE-ProRule" id="PRU00723"/>
    </source>
</evidence>
<gene>
    <name evidence="5" type="ORF">M430DRAFT_106348</name>
</gene>
<dbReference type="Pfam" id="PF25542">
    <property type="entry name" value="zf-CCCH_12"/>
    <property type="match status" value="1"/>
</dbReference>
<keyword evidence="6" id="KW-1185">Reference proteome</keyword>
<evidence type="ECO:0000256" key="3">
    <source>
        <dbReference type="SAM" id="MobiDB-lite"/>
    </source>
</evidence>
<dbReference type="Pfam" id="PF25543">
    <property type="entry name" value="zf-CCCH_tandem"/>
    <property type="match status" value="1"/>
</dbReference>
<protein>
    <recommendedName>
        <fullName evidence="4">C3H1-type domain-containing protein</fullName>
    </recommendedName>
</protein>
<dbReference type="Proteomes" id="UP000241818">
    <property type="component" value="Unassembled WGS sequence"/>
</dbReference>
<sequence length="445" mass="50709">MASAIMNFVQRFNTQQQQRDTSDELIKDLILYCERVETALREENAHLTEELKNAQLDLEDSHRSRRDLQEQLRMARELVKSSKADCESMRNRNPYIQVLVDGDGMIFNKDFVRQGVEGGKQAAGALRNIILEHYDHIADDIEVMVKVCANVTGLSRALVRDESLENVNVFRDFTIGFTQGKASFEFLDVGHGKERADSKIRELMRWHLRNHNCKQILLGISHDAGYAPFLDEVVTADERSRIAIIQGPPTVRELSATGLQIIDFKQIFRQEKLVNRTLSNTSLTLPSTWAGITSNSPSKNGASVKQPVPTTTPVWNPGPRGLDDPITLNTAALDKLRRRTNNKKVCNNHYLRGPCIKDDCTFIHDLVDLTDEELDAVAYLARQNPCLKGQDCEQEYCIYGHHCPSTTFNKKDNEWQCSATNCRFAIDAHPPNTLTRRKERWEREN</sequence>
<dbReference type="OrthoDB" id="3512845at2759"/>
<reference evidence="5 6" key="1">
    <citation type="journal article" date="2018" name="New Phytol.">
        <title>Comparative genomics and transcriptomics depict ericoid mycorrhizal fungi as versatile saprotrophs and plant mutualists.</title>
        <authorList>
            <person name="Martino E."/>
            <person name="Morin E."/>
            <person name="Grelet G.A."/>
            <person name="Kuo A."/>
            <person name="Kohler A."/>
            <person name="Daghino S."/>
            <person name="Barry K.W."/>
            <person name="Cichocki N."/>
            <person name="Clum A."/>
            <person name="Dockter R.B."/>
            <person name="Hainaut M."/>
            <person name="Kuo R.C."/>
            <person name="LaButti K."/>
            <person name="Lindahl B.D."/>
            <person name="Lindquist E.A."/>
            <person name="Lipzen A."/>
            <person name="Khouja H.R."/>
            <person name="Magnuson J."/>
            <person name="Murat C."/>
            <person name="Ohm R.A."/>
            <person name="Singer S.W."/>
            <person name="Spatafora J.W."/>
            <person name="Wang M."/>
            <person name="Veneault-Fourrey C."/>
            <person name="Henrissat B."/>
            <person name="Grigoriev I.V."/>
            <person name="Martin F.M."/>
            <person name="Perotto S."/>
        </authorList>
    </citation>
    <scope>NUCLEOTIDE SEQUENCE [LARGE SCALE GENOMIC DNA]</scope>
    <source>
        <strain evidence="5 6">ATCC 22711</strain>
    </source>
</reference>
<keyword evidence="1" id="KW-0863">Zinc-finger</keyword>